<dbReference type="PANTHER" id="PTHR44196:SF1">
    <property type="entry name" value="DEHYDROGENASE_REDUCTASE SDR FAMILY MEMBER 7B"/>
    <property type="match status" value="1"/>
</dbReference>
<evidence type="ECO:0000313" key="4">
    <source>
        <dbReference type="EMBL" id="OLY43141.1"/>
    </source>
</evidence>
<evidence type="ECO:0000313" key="5">
    <source>
        <dbReference type="Proteomes" id="UP000187344"/>
    </source>
</evidence>
<dbReference type="Pfam" id="PF00106">
    <property type="entry name" value="adh_short"/>
    <property type="match status" value="1"/>
</dbReference>
<keyword evidence="5" id="KW-1185">Reference proteome</keyword>
<dbReference type="GO" id="GO:0016020">
    <property type="term" value="C:membrane"/>
    <property type="evidence" value="ECO:0007669"/>
    <property type="project" value="TreeGrafter"/>
</dbReference>
<gene>
    <name evidence="4" type="ORF">PEB0149_005630</name>
</gene>
<dbReference type="Gene3D" id="3.40.50.720">
    <property type="entry name" value="NAD(P)-binding Rossmann-like Domain"/>
    <property type="match status" value="1"/>
</dbReference>
<reference evidence="4 5" key="1">
    <citation type="submission" date="2016-12" db="EMBL/GenBank/DDBJ databases">
        <title>Comparative genomics of Bartonella apis.</title>
        <authorList>
            <person name="Engel P."/>
        </authorList>
    </citation>
    <scope>NUCLEOTIDE SEQUENCE [LARGE SCALE GENOMIC DNA]</scope>
    <source>
        <strain evidence="4 5">PEB0149</strain>
    </source>
</reference>
<keyword evidence="2" id="KW-0560">Oxidoreductase</keyword>
<dbReference type="Proteomes" id="UP000187344">
    <property type="component" value="Unassembled WGS sequence"/>
</dbReference>
<proteinExistence type="inferred from homology"/>
<dbReference type="InterPro" id="IPR057326">
    <property type="entry name" value="KR_dom"/>
</dbReference>
<dbReference type="PANTHER" id="PTHR44196">
    <property type="entry name" value="DEHYDROGENASE/REDUCTASE SDR FAMILY MEMBER 7B"/>
    <property type="match status" value="1"/>
</dbReference>
<dbReference type="RefSeq" id="WP_075870055.1">
    <property type="nucleotide sequence ID" value="NZ_LXYT01000002.1"/>
</dbReference>
<dbReference type="SMART" id="SM00822">
    <property type="entry name" value="PKS_KR"/>
    <property type="match status" value="1"/>
</dbReference>
<dbReference type="AlphaFoldDB" id="A0A1R0F864"/>
<dbReference type="InterPro" id="IPR002347">
    <property type="entry name" value="SDR_fam"/>
</dbReference>
<feature type="domain" description="Ketoreductase" evidence="3">
    <location>
        <begin position="12"/>
        <end position="178"/>
    </location>
</feature>
<name>A0A1R0F864_9HYPH</name>
<evidence type="ECO:0000256" key="2">
    <source>
        <dbReference type="ARBA" id="ARBA00023002"/>
    </source>
</evidence>
<dbReference type="InterPro" id="IPR036291">
    <property type="entry name" value="NAD(P)-bd_dom_sf"/>
</dbReference>
<evidence type="ECO:0000256" key="1">
    <source>
        <dbReference type="ARBA" id="ARBA00006484"/>
    </source>
</evidence>
<dbReference type="PRINTS" id="PR00081">
    <property type="entry name" value="GDHRDH"/>
</dbReference>
<dbReference type="EMBL" id="LXYT01000002">
    <property type="protein sequence ID" value="OLY43141.1"/>
    <property type="molecule type" value="Genomic_DNA"/>
</dbReference>
<organism evidence="4 5">
    <name type="scientific">Bartonella apis</name>
    <dbReference type="NCBI Taxonomy" id="1686310"/>
    <lineage>
        <taxon>Bacteria</taxon>
        <taxon>Pseudomonadati</taxon>
        <taxon>Pseudomonadota</taxon>
        <taxon>Alphaproteobacteria</taxon>
        <taxon>Hyphomicrobiales</taxon>
        <taxon>Bartonellaceae</taxon>
        <taxon>Bartonella</taxon>
    </lineage>
</organism>
<comment type="similarity">
    <text evidence="1">Belongs to the short-chain dehydrogenases/reductases (SDR) family.</text>
</comment>
<evidence type="ECO:0000259" key="3">
    <source>
        <dbReference type="SMART" id="SM00822"/>
    </source>
</evidence>
<dbReference type="OrthoDB" id="9790785at2"/>
<dbReference type="SUPFAM" id="SSF51735">
    <property type="entry name" value="NAD(P)-binding Rossmann-fold domains"/>
    <property type="match status" value="1"/>
</dbReference>
<comment type="caution">
    <text evidence="4">The sequence shown here is derived from an EMBL/GenBank/DDBJ whole genome shotgun (WGS) entry which is preliminary data.</text>
</comment>
<dbReference type="GO" id="GO:0016491">
    <property type="term" value="F:oxidoreductase activity"/>
    <property type="evidence" value="ECO:0007669"/>
    <property type="project" value="UniProtKB-KW"/>
</dbReference>
<accession>A0A1R0F864</accession>
<sequence>MENILSFDLKGRVALVTGASRGIGYHLALELAKRGAHIIAVARKIGGLEELDDKIVKAGSTATLVPLDLHDMEAIDRLGNEINERWHKLDVLVANAGVLGSISPVAHVEAKTFEDVFEINVISQWRLIRAVEPLLKKSDCARAILFSSGVVHKPRAFWGPYAASKAAFEVLGRCWADELKNTSVKVNMASPGATRTAMRAQAMPGEDPNTLPSAEEIAAKIVQLASPDLEETGRFFDARKNRFLIYHVPD</sequence>
<protein>
    <submittedName>
        <fullName evidence="4">NAD(P)-dependent dehydrogenase, short-chain alcohol dehydrogenase family</fullName>
    </submittedName>
</protein>